<evidence type="ECO:0000256" key="1">
    <source>
        <dbReference type="SAM" id="MobiDB-lite"/>
    </source>
</evidence>
<dbReference type="Pfam" id="PF10523">
    <property type="entry name" value="BEN"/>
    <property type="match status" value="1"/>
</dbReference>
<feature type="region of interest" description="Disordered" evidence="1">
    <location>
        <begin position="311"/>
        <end position="336"/>
    </location>
</feature>
<proteinExistence type="predicted"/>
<evidence type="ECO:0000313" key="3">
    <source>
        <dbReference type="EMBL" id="KYN32985.1"/>
    </source>
</evidence>
<sequence length="363" mass="39410">MITARRVRRGRPRLGTRGGKHSSPSVHRNSPSRSDWLGPLDMRTTPPAAMPAFRGFEESSSDGVVHLGEGIAVCEEQLRAVKWSDYRKLTRGLAAILFSPTELATCSVTGQRWSRAGTATERPVKPALDKAKVQAIIISSRITATRSLVRSEKGVTFKSMHETAAISDTVLYDAENRFEKLEYITIQTHVKYQTLKHLFEQLIDVEKYNSLFSSFIDTELYKKIHAVRTIAADSNMSRIASFYPEQRLSLLEISNPLSKLRADFLPFPRRGKLLISLQPGTNGGIIAIHGIRVGALNVKAYGNRSASVKRMVNEGSSEHDGGGGGGGGSGGAGGGSSDNTYNVENVVCVTLAVEGAVDYCAQG</sequence>
<feature type="compositionally biased region" description="Gly residues" evidence="1">
    <location>
        <begin position="322"/>
        <end position="336"/>
    </location>
</feature>
<name>A0A195EXH6_9HYME</name>
<dbReference type="Gene3D" id="1.10.10.2590">
    <property type="entry name" value="BEN domain"/>
    <property type="match status" value="1"/>
</dbReference>
<protein>
    <recommendedName>
        <fullName evidence="2">BEN domain-containing protein</fullName>
    </recommendedName>
</protein>
<keyword evidence="4" id="KW-1185">Reference proteome</keyword>
<feature type="compositionally biased region" description="Basic residues" evidence="1">
    <location>
        <begin position="1"/>
        <end position="20"/>
    </location>
</feature>
<dbReference type="InterPro" id="IPR018379">
    <property type="entry name" value="BEN_domain"/>
</dbReference>
<evidence type="ECO:0000313" key="4">
    <source>
        <dbReference type="Proteomes" id="UP000078541"/>
    </source>
</evidence>
<dbReference type="AlphaFoldDB" id="A0A195EXH6"/>
<dbReference type="GO" id="GO:0003677">
    <property type="term" value="F:DNA binding"/>
    <property type="evidence" value="ECO:0007669"/>
    <property type="project" value="InterPro"/>
</dbReference>
<organism evidence="3 4">
    <name type="scientific">Trachymyrmex septentrionalis</name>
    <dbReference type="NCBI Taxonomy" id="34720"/>
    <lineage>
        <taxon>Eukaryota</taxon>
        <taxon>Metazoa</taxon>
        <taxon>Ecdysozoa</taxon>
        <taxon>Arthropoda</taxon>
        <taxon>Hexapoda</taxon>
        <taxon>Insecta</taxon>
        <taxon>Pterygota</taxon>
        <taxon>Neoptera</taxon>
        <taxon>Endopterygota</taxon>
        <taxon>Hymenoptera</taxon>
        <taxon>Apocrita</taxon>
        <taxon>Aculeata</taxon>
        <taxon>Formicoidea</taxon>
        <taxon>Formicidae</taxon>
        <taxon>Myrmicinae</taxon>
        <taxon>Trachymyrmex</taxon>
    </lineage>
</organism>
<evidence type="ECO:0000259" key="2">
    <source>
        <dbReference type="PROSITE" id="PS51457"/>
    </source>
</evidence>
<gene>
    <name evidence="3" type="ORF">ALC56_12619</name>
</gene>
<reference evidence="3 4" key="1">
    <citation type="submission" date="2016-03" db="EMBL/GenBank/DDBJ databases">
        <title>Trachymyrmex septentrionalis WGS genome.</title>
        <authorList>
            <person name="Nygaard S."/>
            <person name="Hu H."/>
            <person name="Boomsma J."/>
            <person name="Zhang G."/>
        </authorList>
    </citation>
    <scope>NUCLEOTIDE SEQUENCE [LARGE SCALE GENOMIC DNA]</scope>
    <source>
        <strain evidence="3">Tsep2-gDNA-1</strain>
        <tissue evidence="3">Whole body</tissue>
    </source>
</reference>
<accession>A0A195EXH6</accession>
<feature type="compositionally biased region" description="Polar residues" evidence="1">
    <location>
        <begin position="22"/>
        <end position="33"/>
    </location>
</feature>
<feature type="region of interest" description="Disordered" evidence="1">
    <location>
        <begin position="1"/>
        <end position="44"/>
    </location>
</feature>
<dbReference type="Proteomes" id="UP000078541">
    <property type="component" value="Unassembled WGS sequence"/>
</dbReference>
<dbReference type="PROSITE" id="PS51457">
    <property type="entry name" value="BEN"/>
    <property type="match status" value="1"/>
</dbReference>
<dbReference type="EMBL" id="KQ981920">
    <property type="protein sequence ID" value="KYN32985.1"/>
    <property type="molecule type" value="Genomic_DNA"/>
</dbReference>
<feature type="domain" description="BEN" evidence="2">
    <location>
        <begin position="68"/>
        <end position="185"/>
    </location>
</feature>